<dbReference type="RefSeq" id="WP_271918000.1">
    <property type="nucleotide sequence ID" value="NZ_JAQNDO010000001.1"/>
</dbReference>
<dbReference type="InterPro" id="IPR001574">
    <property type="entry name" value="Ribosome_inactivat_prot"/>
</dbReference>
<dbReference type="PANTHER" id="PTHR33453">
    <property type="match status" value="1"/>
</dbReference>
<evidence type="ECO:0000313" key="4">
    <source>
        <dbReference type="Proteomes" id="UP001221411"/>
    </source>
</evidence>
<gene>
    <name evidence="3" type="ORF">POL67_14790</name>
</gene>
<dbReference type="EMBL" id="JAQNDO010000001">
    <property type="protein sequence ID" value="MDC0742620.1"/>
    <property type="molecule type" value="Genomic_DNA"/>
</dbReference>
<name>A0ABT5EL94_9BACT</name>
<reference evidence="3 4" key="1">
    <citation type="submission" date="2022-11" db="EMBL/GenBank/DDBJ databases">
        <title>Minimal conservation of predation-associated metabolite biosynthetic gene clusters underscores biosynthetic potential of Myxococcota including descriptions for ten novel species: Archangium lansinium sp. nov., Myxococcus landrumus sp. nov., Nannocystis bai.</title>
        <authorList>
            <person name="Ahearne A."/>
            <person name="Stevens C."/>
            <person name="Dowd S."/>
        </authorList>
    </citation>
    <scope>NUCLEOTIDE SEQUENCE [LARGE SCALE GENOMIC DNA]</scope>
    <source>
        <strain evidence="3 4">RJM3</strain>
    </source>
</reference>
<sequence>MANYDLDISNYHSSHMAMWHSLTKTSHAGYRFCDTSSTQQHTITVKDGLTGPSCVLYLRQSDLYLVGFKNAANHVFAFHDQAPSTYNTRLTMSVNYAHVSTTAKGAAITRQTLVDAITAFDGHTGTSWNTLSLPFLSMALLVSEAMRFKNIYETMRGVASDRANGRYTTFNVWASLVTSWNANTTNLHGLHKLMQRPSQVNVKTWHHFTR</sequence>
<accession>A0ABT5EL94</accession>
<organism evidence="3 4">
    <name type="scientific">Polyangium mundeleinium</name>
    <dbReference type="NCBI Taxonomy" id="2995306"/>
    <lineage>
        <taxon>Bacteria</taxon>
        <taxon>Pseudomonadati</taxon>
        <taxon>Myxococcota</taxon>
        <taxon>Polyangia</taxon>
        <taxon>Polyangiales</taxon>
        <taxon>Polyangiaceae</taxon>
        <taxon>Polyangium</taxon>
    </lineage>
</organism>
<evidence type="ECO:0000256" key="2">
    <source>
        <dbReference type="ARBA" id="ARBA00022821"/>
    </source>
</evidence>
<proteinExistence type="predicted"/>
<keyword evidence="2" id="KW-0611">Plant defense</keyword>
<dbReference type="InterPro" id="IPR036041">
    <property type="entry name" value="Ribosome-inact_prot_sf"/>
</dbReference>
<keyword evidence="4" id="KW-1185">Reference proteome</keyword>
<evidence type="ECO:0000256" key="1">
    <source>
        <dbReference type="ARBA" id="ARBA00022801"/>
    </source>
</evidence>
<dbReference type="InterPro" id="IPR016138">
    <property type="entry name" value="Ribosome_inactivat_prot_sub1"/>
</dbReference>
<evidence type="ECO:0000313" key="3">
    <source>
        <dbReference type="EMBL" id="MDC0742620.1"/>
    </source>
</evidence>
<dbReference type="Proteomes" id="UP001221411">
    <property type="component" value="Unassembled WGS sequence"/>
</dbReference>
<dbReference type="Gene3D" id="3.40.420.10">
    <property type="entry name" value="Ricin (A subunit), domain 1"/>
    <property type="match status" value="1"/>
</dbReference>
<keyword evidence="1" id="KW-0378">Hydrolase</keyword>
<dbReference type="SUPFAM" id="SSF56371">
    <property type="entry name" value="Ribosome inactivating proteins (RIP)"/>
    <property type="match status" value="1"/>
</dbReference>
<dbReference type="Pfam" id="PF00161">
    <property type="entry name" value="RIP"/>
    <property type="match status" value="1"/>
</dbReference>
<comment type="caution">
    <text evidence="3">The sequence shown here is derived from an EMBL/GenBank/DDBJ whole genome shotgun (WGS) entry which is preliminary data.</text>
</comment>
<protein>
    <submittedName>
        <fullName evidence="3">Ribosome-inactivating family protein</fullName>
    </submittedName>
</protein>
<dbReference type="PANTHER" id="PTHR33453:SF9">
    <property type="entry name" value="ALBUMIN B-32"/>
    <property type="match status" value="1"/>
</dbReference>